<protein>
    <recommendedName>
        <fullName evidence="2">Initiator binding domain-containing protein</fullName>
    </recommendedName>
</protein>
<evidence type="ECO:0000256" key="1">
    <source>
        <dbReference type="SAM" id="MobiDB-lite"/>
    </source>
</evidence>
<accession>A0A1J4L5A5</accession>
<dbReference type="EMBL" id="MLAK01000035">
    <property type="protein sequence ID" value="OHT17117.1"/>
    <property type="molecule type" value="Genomic_DNA"/>
</dbReference>
<name>A0A1J4L5A5_9EUKA</name>
<feature type="region of interest" description="Disordered" evidence="1">
    <location>
        <begin position="190"/>
        <end position="218"/>
    </location>
</feature>
<dbReference type="InterPro" id="IPR018845">
    <property type="entry name" value="Initiator-bd"/>
</dbReference>
<sequence>MFVEAYDQRQMNVQFVPQAQLFSDPLICKLTYQEQNDFARITTYFQLADDRNKRNFGMTTFIKHLNLIHHFVVRDDGNDALRGIICGILFGSGFLLVNTEKLKRLTRRSKSCVNGCFQKLGFGVYRSVQDLNGFFSGILPEIAPQWINPRHWCIRKANDDAPICFIASLPSDLCAKYGFPVDSYQIVENESNSDASTEPSPSESSFSQKNNQNNNANDYSFFYDIKSLLNRPQP</sequence>
<evidence type="ECO:0000313" key="3">
    <source>
        <dbReference type="EMBL" id="OHT17117.1"/>
    </source>
</evidence>
<dbReference type="OrthoDB" id="10454219at2759"/>
<feature type="compositionally biased region" description="Low complexity" evidence="1">
    <location>
        <begin position="193"/>
        <end position="217"/>
    </location>
</feature>
<organism evidence="3 4">
    <name type="scientific">Tritrichomonas foetus</name>
    <dbReference type="NCBI Taxonomy" id="1144522"/>
    <lineage>
        <taxon>Eukaryota</taxon>
        <taxon>Metamonada</taxon>
        <taxon>Parabasalia</taxon>
        <taxon>Tritrichomonadida</taxon>
        <taxon>Tritrichomonadidae</taxon>
        <taxon>Tritrichomonas</taxon>
    </lineage>
</organism>
<dbReference type="Proteomes" id="UP000179807">
    <property type="component" value="Unassembled WGS sequence"/>
</dbReference>
<keyword evidence="4" id="KW-1185">Reference proteome</keyword>
<dbReference type="Pfam" id="PF10416">
    <property type="entry name" value="IBD"/>
    <property type="match status" value="1"/>
</dbReference>
<evidence type="ECO:0000313" key="4">
    <source>
        <dbReference type="Proteomes" id="UP000179807"/>
    </source>
</evidence>
<dbReference type="AlphaFoldDB" id="A0A1J4L5A5"/>
<feature type="domain" description="Initiator binding" evidence="2">
    <location>
        <begin position="33"/>
        <end position="158"/>
    </location>
</feature>
<dbReference type="GeneID" id="94831455"/>
<reference evidence="3" key="1">
    <citation type="submission" date="2016-10" db="EMBL/GenBank/DDBJ databases">
        <authorList>
            <person name="Benchimol M."/>
            <person name="Almeida L.G."/>
            <person name="Vasconcelos A.T."/>
            <person name="Perreira-Neves A."/>
            <person name="Rosa I.A."/>
            <person name="Tasca T."/>
            <person name="Bogo M.R."/>
            <person name="de Souza W."/>
        </authorList>
    </citation>
    <scope>NUCLEOTIDE SEQUENCE [LARGE SCALE GENOMIC DNA]</scope>
    <source>
        <strain evidence="3">K</strain>
    </source>
</reference>
<proteinExistence type="predicted"/>
<gene>
    <name evidence="3" type="ORF">TRFO_12638</name>
</gene>
<comment type="caution">
    <text evidence="3">The sequence shown here is derived from an EMBL/GenBank/DDBJ whole genome shotgun (WGS) entry which is preliminary data.</text>
</comment>
<evidence type="ECO:0000259" key="2">
    <source>
        <dbReference type="Pfam" id="PF10416"/>
    </source>
</evidence>
<dbReference type="RefSeq" id="XP_068370253.1">
    <property type="nucleotide sequence ID" value="XM_068496751.1"/>
</dbReference>
<dbReference type="VEuPathDB" id="TrichDB:TRFO_12638"/>